<dbReference type="Pfam" id="PF04937">
    <property type="entry name" value="DUF659"/>
    <property type="match status" value="1"/>
</dbReference>
<sequence>MKQHIVHMTENEPNFVGPMDTYTNKINLEEALKVGKGKSFDLNNIVRKERILTVHKFISRWAKESDSFKLMLEVIGQFGTELPCPTIYALSDPLLKHEYVESYIQQVAPKNVVQVVTHNAMNDIGTPKLLKEKRPSIFWTSCSTHSIYHILEFLKCLIVYYNLLFNPLLRFKKVLDQAKKQTIFIYAHHKTLAMIRSYTNKEEIIQPRVTRFASAFLTLQGLSEKNEQLKHMFSITEWEECKFSGKPKGITSYKIVTSVQFMPSVTQCLKVFSPLVKVL</sequence>
<evidence type="ECO:0000259" key="1">
    <source>
        <dbReference type="Pfam" id="PF04937"/>
    </source>
</evidence>
<proteinExistence type="predicted"/>
<gene>
    <name evidence="2" type="ORF">LSAT_V11C300135740</name>
</gene>
<dbReference type="PANTHER" id="PTHR32166">
    <property type="entry name" value="OSJNBA0013A04.12 PROTEIN"/>
    <property type="match status" value="1"/>
</dbReference>
<dbReference type="Proteomes" id="UP000235145">
    <property type="component" value="Unassembled WGS sequence"/>
</dbReference>
<organism evidence="2 3">
    <name type="scientific">Lactuca sativa</name>
    <name type="common">Garden lettuce</name>
    <dbReference type="NCBI Taxonomy" id="4236"/>
    <lineage>
        <taxon>Eukaryota</taxon>
        <taxon>Viridiplantae</taxon>
        <taxon>Streptophyta</taxon>
        <taxon>Embryophyta</taxon>
        <taxon>Tracheophyta</taxon>
        <taxon>Spermatophyta</taxon>
        <taxon>Magnoliopsida</taxon>
        <taxon>eudicotyledons</taxon>
        <taxon>Gunneridae</taxon>
        <taxon>Pentapetalae</taxon>
        <taxon>asterids</taxon>
        <taxon>campanulids</taxon>
        <taxon>Asterales</taxon>
        <taxon>Asteraceae</taxon>
        <taxon>Cichorioideae</taxon>
        <taxon>Cichorieae</taxon>
        <taxon>Lactucinae</taxon>
        <taxon>Lactuca</taxon>
    </lineage>
</organism>
<evidence type="ECO:0000313" key="3">
    <source>
        <dbReference type="Proteomes" id="UP000235145"/>
    </source>
</evidence>
<feature type="domain" description="DUF659" evidence="1">
    <location>
        <begin position="98"/>
        <end position="179"/>
    </location>
</feature>
<accession>A0A9R1W942</accession>
<protein>
    <recommendedName>
        <fullName evidence="1">DUF659 domain-containing protein</fullName>
    </recommendedName>
</protein>
<dbReference type="InterPro" id="IPR007021">
    <property type="entry name" value="DUF659"/>
</dbReference>
<keyword evidence="3" id="KW-1185">Reference proteome</keyword>
<name>A0A9R1W942_LACSA</name>
<comment type="caution">
    <text evidence="2">The sequence shown here is derived from an EMBL/GenBank/DDBJ whole genome shotgun (WGS) entry which is preliminary data.</text>
</comment>
<dbReference type="AlphaFoldDB" id="A0A9R1W942"/>
<reference evidence="2 3" key="1">
    <citation type="journal article" date="2017" name="Nat. Commun.">
        <title>Genome assembly with in vitro proximity ligation data and whole-genome triplication in lettuce.</title>
        <authorList>
            <person name="Reyes-Chin-Wo S."/>
            <person name="Wang Z."/>
            <person name="Yang X."/>
            <person name="Kozik A."/>
            <person name="Arikit S."/>
            <person name="Song C."/>
            <person name="Xia L."/>
            <person name="Froenicke L."/>
            <person name="Lavelle D.O."/>
            <person name="Truco M.J."/>
            <person name="Xia R."/>
            <person name="Zhu S."/>
            <person name="Xu C."/>
            <person name="Xu H."/>
            <person name="Xu X."/>
            <person name="Cox K."/>
            <person name="Korf I."/>
            <person name="Meyers B.C."/>
            <person name="Michelmore R.W."/>
        </authorList>
    </citation>
    <scope>NUCLEOTIDE SEQUENCE [LARGE SCALE GENOMIC DNA]</scope>
    <source>
        <strain evidence="3">cv. Salinas</strain>
        <tissue evidence="2">Seedlings</tissue>
    </source>
</reference>
<evidence type="ECO:0000313" key="2">
    <source>
        <dbReference type="EMBL" id="KAJ0219468.1"/>
    </source>
</evidence>
<dbReference type="EMBL" id="NBSK02000003">
    <property type="protein sequence ID" value="KAJ0219468.1"/>
    <property type="molecule type" value="Genomic_DNA"/>
</dbReference>
<dbReference type="PANTHER" id="PTHR32166:SF74">
    <property type="entry name" value="OS05G0256350 PROTEIN"/>
    <property type="match status" value="1"/>
</dbReference>